<evidence type="ECO:0000313" key="1">
    <source>
        <dbReference type="EMBL" id="OHS95099.1"/>
    </source>
</evidence>
<reference evidence="1" key="1">
    <citation type="submission" date="2016-10" db="EMBL/GenBank/DDBJ databases">
        <authorList>
            <person name="Benchimol M."/>
            <person name="Almeida L.G."/>
            <person name="Vasconcelos A.T."/>
            <person name="Perreira-Neves A."/>
            <person name="Rosa I.A."/>
            <person name="Tasca T."/>
            <person name="Bogo M.R."/>
            <person name="de Souza W."/>
        </authorList>
    </citation>
    <scope>NUCLEOTIDE SEQUENCE [LARGE SCALE GENOMIC DNA]</scope>
    <source>
        <strain evidence="1">K</strain>
    </source>
</reference>
<evidence type="ECO:0000313" key="2">
    <source>
        <dbReference type="Proteomes" id="UP000179807"/>
    </source>
</evidence>
<protein>
    <submittedName>
        <fullName evidence="1">Uncharacterized protein</fullName>
    </submittedName>
</protein>
<accession>A0A1J4JBR7</accession>
<proteinExistence type="predicted"/>
<dbReference type="VEuPathDB" id="TrichDB:TRFO_38695"/>
<dbReference type="OrthoDB" id="10678739at2759"/>
<keyword evidence="2" id="KW-1185">Reference proteome</keyword>
<gene>
    <name evidence="1" type="ORF">TRFO_38695</name>
</gene>
<dbReference type="EMBL" id="MLAK01001264">
    <property type="protein sequence ID" value="OHS95099.1"/>
    <property type="molecule type" value="Genomic_DNA"/>
</dbReference>
<name>A0A1J4JBR7_9EUKA</name>
<sequence length="162" mass="18614">MFCFSIIPPIPVIPILFCTKENGKADQNTKQKMKEIISELGKSGIFANDISSYGDTTFDNEHRAMLQRYSSQLFNPKFVELINTVDECETWIISDLLLLLKIARNRLINNIYLFDEHRFINANSMEKILNLGSPLTDLSQNAKLKSSFPLAIFTIKNFLKLY</sequence>
<organism evidence="1 2">
    <name type="scientific">Tritrichomonas foetus</name>
    <dbReference type="NCBI Taxonomy" id="1144522"/>
    <lineage>
        <taxon>Eukaryota</taxon>
        <taxon>Metamonada</taxon>
        <taxon>Parabasalia</taxon>
        <taxon>Tritrichomonadida</taxon>
        <taxon>Tritrichomonadidae</taxon>
        <taxon>Tritrichomonas</taxon>
    </lineage>
</organism>
<dbReference type="RefSeq" id="XP_068348236.1">
    <property type="nucleotide sequence ID" value="XM_068512202.1"/>
</dbReference>
<dbReference type="AlphaFoldDB" id="A0A1J4JBR7"/>
<comment type="caution">
    <text evidence="1">The sequence shown here is derived from an EMBL/GenBank/DDBJ whole genome shotgun (WGS) entry which is preliminary data.</text>
</comment>
<dbReference type="GeneID" id="94846906"/>
<dbReference type="Proteomes" id="UP000179807">
    <property type="component" value="Unassembled WGS sequence"/>
</dbReference>